<dbReference type="SUPFAM" id="SSF57701">
    <property type="entry name" value="Zn2/Cys6 DNA-binding domain"/>
    <property type="match status" value="1"/>
</dbReference>
<dbReference type="InterPro" id="IPR036864">
    <property type="entry name" value="Zn2-C6_fun-type_DNA-bd_sf"/>
</dbReference>
<evidence type="ECO:0000256" key="3">
    <source>
        <dbReference type="ARBA" id="ARBA00023015"/>
    </source>
</evidence>
<feature type="region of interest" description="Disordered" evidence="7">
    <location>
        <begin position="77"/>
        <end position="133"/>
    </location>
</feature>
<dbReference type="GO" id="GO:0003677">
    <property type="term" value="F:DNA binding"/>
    <property type="evidence" value="ECO:0007669"/>
    <property type="project" value="UniProtKB-KW"/>
</dbReference>
<evidence type="ECO:0000256" key="2">
    <source>
        <dbReference type="ARBA" id="ARBA00022833"/>
    </source>
</evidence>
<dbReference type="Proteomes" id="UP000244855">
    <property type="component" value="Unassembled WGS sequence"/>
</dbReference>
<dbReference type="GO" id="GO:0008270">
    <property type="term" value="F:zinc ion binding"/>
    <property type="evidence" value="ECO:0007669"/>
    <property type="project" value="InterPro"/>
</dbReference>
<dbReference type="CDD" id="cd00067">
    <property type="entry name" value="GAL4"/>
    <property type="match status" value="1"/>
</dbReference>
<dbReference type="PANTHER" id="PTHR47171:SF3">
    <property type="entry name" value="FARA-RELATED"/>
    <property type="match status" value="1"/>
</dbReference>
<accession>A0A2V1E1T8</accession>
<proteinExistence type="predicted"/>
<dbReference type="PANTHER" id="PTHR47171">
    <property type="entry name" value="FARA-RELATED"/>
    <property type="match status" value="1"/>
</dbReference>
<keyword evidence="4" id="KW-0238">DNA-binding</keyword>
<dbReference type="OrthoDB" id="5121955at2759"/>
<keyword evidence="10" id="KW-1185">Reference proteome</keyword>
<dbReference type="CDD" id="cd12148">
    <property type="entry name" value="fungal_TF_MHR"/>
    <property type="match status" value="1"/>
</dbReference>
<evidence type="ECO:0000313" key="9">
    <source>
        <dbReference type="EMBL" id="PVI04538.1"/>
    </source>
</evidence>
<keyword evidence="5" id="KW-0804">Transcription</keyword>
<dbReference type="InterPro" id="IPR052073">
    <property type="entry name" value="Amide_Lactam_Regulators"/>
</dbReference>
<dbReference type="Gene3D" id="4.10.240.10">
    <property type="entry name" value="Zn(2)-C6 fungal-type DNA-binding domain"/>
    <property type="match status" value="1"/>
</dbReference>
<evidence type="ECO:0000256" key="4">
    <source>
        <dbReference type="ARBA" id="ARBA00023125"/>
    </source>
</evidence>
<evidence type="ECO:0000313" key="10">
    <source>
        <dbReference type="Proteomes" id="UP000244855"/>
    </source>
</evidence>
<protein>
    <recommendedName>
        <fullName evidence="8">Zn(2)-C6 fungal-type domain-containing protein</fullName>
    </recommendedName>
</protein>
<dbReference type="AlphaFoldDB" id="A0A2V1E1T8"/>
<reference evidence="9 10" key="1">
    <citation type="journal article" date="2018" name="Sci. Rep.">
        <title>Comparative genomics provides insights into the lifestyle and reveals functional heterogeneity of dark septate endophytic fungi.</title>
        <authorList>
            <person name="Knapp D.G."/>
            <person name="Nemeth J.B."/>
            <person name="Barry K."/>
            <person name="Hainaut M."/>
            <person name="Henrissat B."/>
            <person name="Johnson J."/>
            <person name="Kuo A."/>
            <person name="Lim J.H.P."/>
            <person name="Lipzen A."/>
            <person name="Nolan M."/>
            <person name="Ohm R.A."/>
            <person name="Tamas L."/>
            <person name="Grigoriev I.V."/>
            <person name="Spatafora J.W."/>
            <person name="Nagy L.G."/>
            <person name="Kovacs G.M."/>
        </authorList>
    </citation>
    <scope>NUCLEOTIDE SEQUENCE [LARGE SCALE GENOMIC DNA]</scope>
    <source>
        <strain evidence="9 10">DSE2036</strain>
    </source>
</reference>
<evidence type="ECO:0000259" key="8">
    <source>
        <dbReference type="PROSITE" id="PS50048"/>
    </source>
</evidence>
<sequence>MSPPKKPRACIPCQKRKVRCDASQVGTPCSRCTHKACEEACVPSARTRRRIEKTPRRQRGSMLDVFITKFEAWAQGKPASRFSEEPTASGEPAAPGESIVPEESTTPSHLSISSDEDETSIREDSEQLASNNTIPSLSEDLAYGCLTPRRFVVEYYKEFNPCTMVADSLDHPRRRGLVHTEDPLTTFRSLQQRELSGLDSLDRSYLLQRRVHDISLEGPWLRLVHFFLRDISIHIPIIDSQRFMSDFKRGTCPSMLLYAVLINALPSVPDEHIQGMGYTSRLAAQTEFFTRAKILYDFGCEKNELNLLQSCILLGSYPHSLDSDKGSRYWFNNAVRLALQMGLHKSATEREIDSTTYTVCRRIWWFLKHRDVFSVIVGLESTQKLIEEDADTSAITVGNYCDDASYNTPFYIPNLIERLYFIELCKLSRIGSTFLHLFRPAHSLPTVEEAMQFHKAMEDWRSSLPLELRPDLTNDLDSTSMSCIVVLHITSFQVEVMFYRTIRTRKVVSGTDIDRVLDKAVMEATSLFRKAVTLNITKHIPPFLNEFLAQLAAVQIETIQTSSITHGSNGSARAVSLHADLYVFLAHFEEFEKRWPSATKYSRLFRKCLKV</sequence>
<keyword evidence="2" id="KW-0862">Zinc</keyword>
<name>A0A2V1E1T8_9PLEO</name>
<dbReference type="InterPro" id="IPR007219">
    <property type="entry name" value="XnlR_reg_dom"/>
</dbReference>
<dbReference type="PROSITE" id="PS50048">
    <property type="entry name" value="ZN2_CY6_FUNGAL_2"/>
    <property type="match status" value="1"/>
</dbReference>
<dbReference type="Pfam" id="PF04082">
    <property type="entry name" value="Fungal_trans"/>
    <property type="match status" value="1"/>
</dbReference>
<evidence type="ECO:0000256" key="1">
    <source>
        <dbReference type="ARBA" id="ARBA00022723"/>
    </source>
</evidence>
<dbReference type="EMBL" id="KZ805320">
    <property type="protein sequence ID" value="PVI04538.1"/>
    <property type="molecule type" value="Genomic_DNA"/>
</dbReference>
<gene>
    <name evidence="9" type="ORF">DM02DRAFT_668961</name>
</gene>
<keyword evidence="6" id="KW-0539">Nucleus</keyword>
<dbReference type="GO" id="GO:0006351">
    <property type="term" value="P:DNA-templated transcription"/>
    <property type="evidence" value="ECO:0007669"/>
    <property type="project" value="InterPro"/>
</dbReference>
<keyword evidence="1" id="KW-0479">Metal-binding</keyword>
<evidence type="ECO:0000256" key="5">
    <source>
        <dbReference type="ARBA" id="ARBA00023163"/>
    </source>
</evidence>
<dbReference type="InterPro" id="IPR001138">
    <property type="entry name" value="Zn2Cys6_DnaBD"/>
</dbReference>
<feature type="domain" description="Zn(2)-C6 fungal-type" evidence="8">
    <location>
        <begin position="9"/>
        <end position="42"/>
    </location>
</feature>
<keyword evidence="3" id="KW-0805">Transcription regulation</keyword>
<organism evidence="9 10">
    <name type="scientific">Periconia macrospinosa</name>
    <dbReference type="NCBI Taxonomy" id="97972"/>
    <lineage>
        <taxon>Eukaryota</taxon>
        <taxon>Fungi</taxon>
        <taxon>Dikarya</taxon>
        <taxon>Ascomycota</taxon>
        <taxon>Pezizomycotina</taxon>
        <taxon>Dothideomycetes</taxon>
        <taxon>Pleosporomycetidae</taxon>
        <taxon>Pleosporales</taxon>
        <taxon>Massarineae</taxon>
        <taxon>Periconiaceae</taxon>
        <taxon>Periconia</taxon>
    </lineage>
</organism>
<evidence type="ECO:0000256" key="6">
    <source>
        <dbReference type="ARBA" id="ARBA00023242"/>
    </source>
</evidence>
<dbReference type="GO" id="GO:0000981">
    <property type="term" value="F:DNA-binding transcription factor activity, RNA polymerase II-specific"/>
    <property type="evidence" value="ECO:0007669"/>
    <property type="project" value="InterPro"/>
</dbReference>
<dbReference type="SMART" id="SM00066">
    <property type="entry name" value="GAL4"/>
    <property type="match status" value="1"/>
</dbReference>
<evidence type="ECO:0000256" key="7">
    <source>
        <dbReference type="SAM" id="MobiDB-lite"/>
    </source>
</evidence>
<feature type="compositionally biased region" description="Polar residues" evidence="7">
    <location>
        <begin position="103"/>
        <end position="113"/>
    </location>
</feature>